<name>A0AAV2MXS6_9HYME</name>
<dbReference type="GO" id="GO:0005634">
    <property type="term" value="C:nucleus"/>
    <property type="evidence" value="ECO:0007669"/>
    <property type="project" value="TreeGrafter"/>
</dbReference>
<dbReference type="AlphaFoldDB" id="A0AAV2MXS6"/>
<proteinExistence type="predicted"/>
<keyword evidence="2" id="KW-1185">Reference proteome</keyword>
<organism evidence="1 2">
    <name type="scientific">Lasius platythorax</name>
    <dbReference type="NCBI Taxonomy" id="488582"/>
    <lineage>
        <taxon>Eukaryota</taxon>
        <taxon>Metazoa</taxon>
        <taxon>Ecdysozoa</taxon>
        <taxon>Arthropoda</taxon>
        <taxon>Hexapoda</taxon>
        <taxon>Insecta</taxon>
        <taxon>Pterygota</taxon>
        <taxon>Neoptera</taxon>
        <taxon>Endopterygota</taxon>
        <taxon>Hymenoptera</taxon>
        <taxon>Apocrita</taxon>
        <taxon>Aculeata</taxon>
        <taxon>Formicoidea</taxon>
        <taxon>Formicidae</taxon>
        <taxon>Formicinae</taxon>
        <taxon>Lasius</taxon>
        <taxon>Lasius</taxon>
    </lineage>
</organism>
<sequence length="331" mass="37877">MILGIDLTVAESIGCFLHSLQLVVHDAIFVQRKIVDIIAKCRKIVSHFNHSSLACTKLKIIQENLKLPIHKLIQDVVTRWNSTFYMLSRLYEQKQAVTAYATEHDIPTFDAHQWHLIGNIVIVLQPIEEITKIASADNENIGYVIPAIATLQSYLSKRTQSQEKGIITLKDDLKKSIKNRFLNSSRINIQDISCFTHATFLDPRFKTRFLKDEIKVKKLIVDELLAINRTNDEQEQDINKDKDNITFSTNNASSSFESNLHDAAHESIWKCFDEIANGSKSDVDTSTEEENNVSFKRQPSDRTKKKTIVFTAEIDKYLAIPLISRYEDPVL</sequence>
<dbReference type="PANTHER" id="PTHR47241:SF1">
    <property type="entry name" value="BED-TYPE DOMAIN-CONTAINING PROTEIN"/>
    <property type="match status" value="1"/>
</dbReference>
<evidence type="ECO:0000313" key="2">
    <source>
        <dbReference type="Proteomes" id="UP001497644"/>
    </source>
</evidence>
<dbReference type="PANTHER" id="PTHR47241">
    <property type="entry name" value="FINGER PROTEIN, PUTATIVE-RELATED"/>
    <property type="match status" value="1"/>
</dbReference>
<dbReference type="SUPFAM" id="SSF53098">
    <property type="entry name" value="Ribonuclease H-like"/>
    <property type="match status" value="1"/>
</dbReference>
<dbReference type="InterPro" id="IPR012337">
    <property type="entry name" value="RNaseH-like_sf"/>
</dbReference>
<gene>
    <name evidence="1" type="ORF">LPLAT_LOCUS5554</name>
</gene>
<dbReference type="Proteomes" id="UP001497644">
    <property type="component" value="Unassembled WGS sequence"/>
</dbReference>
<protein>
    <recommendedName>
        <fullName evidence="3">Zinc finger BED domain-containing protein 4</fullName>
    </recommendedName>
</protein>
<evidence type="ECO:0000313" key="1">
    <source>
        <dbReference type="EMBL" id="CAL1672149.1"/>
    </source>
</evidence>
<evidence type="ECO:0008006" key="3">
    <source>
        <dbReference type="Google" id="ProtNLM"/>
    </source>
</evidence>
<comment type="caution">
    <text evidence="1">The sequence shown here is derived from an EMBL/GenBank/DDBJ whole genome shotgun (WGS) entry which is preliminary data.</text>
</comment>
<accession>A0AAV2MXS6</accession>
<dbReference type="EMBL" id="CAXIPU020000446">
    <property type="protein sequence ID" value="CAL1672149.1"/>
    <property type="molecule type" value="Genomic_DNA"/>
</dbReference>
<dbReference type="InterPro" id="IPR052865">
    <property type="entry name" value="Zinc_finger_BED"/>
</dbReference>
<reference evidence="1" key="1">
    <citation type="submission" date="2024-04" db="EMBL/GenBank/DDBJ databases">
        <authorList>
            <consortium name="Molecular Ecology Group"/>
        </authorList>
    </citation>
    <scope>NUCLEOTIDE SEQUENCE</scope>
</reference>